<keyword evidence="2" id="KW-1185">Reference proteome</keyword>
<dbReference type="Proteomes" id="UP000769157">
    <property type="component" value="Unassembled WGS sequence"/>
</dbReference>
<comment type="caution">
    <text evidence="1">The sequence shown here is derived from an EMBL/GenBank/DDBJ whole genome shotgun (WGS) entry which is preliminary data.</text>
</comment>
<dbReference type="EMBL" id="JAEUBE010000199">
    <property type="protein sequence ID" value="KAH3666756.1"/>
    <property type="molecule type" value="Genomic_DNA"/>
</dbReference>
<reference evidence="1" key="2">
    <citation type="submission" date="2021-01" db="EMBL/GenBank/DDBJ databases">
        <authorList>
            <person name="Schikora-Tamarit M.A."/>
        </authorList>
    </citation>
    <scope>NUCLEOTIDE SEQUENCE</scope>
    <source>
        <strain evidence="1">CBS6075</strain>
    </source>
</reference>
<gene>
    <name evidence="1" type="ORF">OGAPHI_003205</name>
</gene>
<accession>A0A9P8T6A0</accession>
<organism evidence="1 2">
    <name type="scientific">Ogataea philodendri</name>
    <dbReference type="NCBI Taxonomy" id="1378263"/>
    <lineage>
        <taxon>Eukaryota</taxon>
        <taxon>Fungi</taxon>
        <taxon>Dikarya</taxon>
        <taxon>Ascomycota</taxon>
        <taxon>Saccharomycotina</taxon>
        <taxon>Pichiomycetes</taxon>
        <taxon>Pichiales</taxon>
        <taxon>Pichiaceae</taxon>
        <taxon>Ogataea</taxon>
    </lineage>
</organism>
<protein>
    <submittedName>
        <fullName evidence="1">Uncharacterized protein</fullName>
    </submittedName>
</protein>
<dbReference type="GeneID" id="70235172"/>
<dbReference type="AlphaFoldDB" id="A0A9P8T6A0"/>
<reference evidence="1" key="1">
    <citation type="journal article" date="2021" name="Open Biol.">
        <title>Shared evolutionary footprints suggest mitochondrial oxidative damage underlies multiple complex I losses in fungi.</title>
        <authorList>
            <person name="Schikora-Tamarit M.A."/>
            <person name="Marcet-Houben M."/>
            <person name="Nosek J."/>
            <person name="Gabaldon T."/>
        </authorList>
    </citation>
    <scope>NUCLEOTIDE SEQUENCE</scope>
    <source>
        <strain evidence="1">CBS6075</strain>
    </source>
</reference>
<evidence type="ECO:0000313" key="2">
    <source>
        <dbReference type="Proteomes" id="UP000769157"/>
    </source>
</evidence>
<sequence length="339" mass="37064">MFSISGDEYSVLSPIGPSMSLSKFFFLDVGLVGHDVEEQDRASCFEVCAQEDCGLSESHSVVDSDDEVGQLNGIVDTRLRELSEPVAKLDVELVVRHSEVGVEDQKRLVDHHLQIQVVCADPEPFAHGVAVHLEMSIQIRACEHFLRRAVIVVVDLHRQSIHSLQCPIQTLVFGVVELCLDGAALGTEPAADLHVVAVNCKPVLFAITGGRKHGLLWRVRNVLVAAAARTPNIASPELFPMPDADPHARLARRLVAGRLMQPNRSGHSHRVPNVQVRLGGVSKISCAQAHQKQDLHGVERHLGEDMGHGALCQDEKPSGQRERFLAVSALLEIRRSGPD</sequence>
<name>A0A9P8T6A0_9ASCO</name>
<dbReference type="RefSeq" id="XP_046061712.1">
    <property type="nucleotide sequence ID" value="XM_046204159.1"/>
</dbReference>
<evidence type="ECO:0000313" key="1">
    <source>
        <dbReference type="EMBL" id="KAH3666756.1"/>
    </source>
</evidence>
<proteinExistence type="predicted"/>